<evidence type="ECO:0000256" key="3">
    <source>
        <dbReference type="ARBA" id="ARBA00022448"/>
    </source>
</evidence>
<organism evidence="11 12">
    <name type="scientific">Paenibacillus thiaminolyticus</name>
    <name type="common">Bacillus thiaminolyticus</name>
    <dbReference type="NCBI Taxonomy" id="49283"/>
    <lineage>
        <taxon>Bacteria</taxon>
        <taxon>Bacillati</taxon>
        <taxon>Bacillota</taxon>
        <taxon>Bacilli</taxon>
        <taxon>Bacillales</taxon>
        <taxon>Paenibacillaceae</taxon>
        <taxon>Paenibacillus</taxon>
    </lineage>
</organism>
<dbReference type="PROSITE" id="PS51012">
    <property type="entry name" value="ABC_TM2"/>
    <property type="match status" value="1"/>
</dbReference>
<feature type="domain" description="ABC transmembrane type-2" evidence="9">
    <location>
        <begin position="152"/>
        <end position="376"/>
    </location>
</feature>
<dbReference type="InterPro" id="IPR051449">
    <property type="entry name" value="ABC-2_transporter_component"/>
</dbReference>
<evidence type="ECO:0000313" key="12">
    <source>
        <dbReference type="Proteomes" id="UP000315377"/>
    </source>
</evidence>
<keyword evidence="5 8" id="KW-0812">Transmembrane</keyword>
<dbReference type="GO" id="GO:0140359">
    <property type="term" value="F:ABC-type transporter activity"/>
    <property type="evidence" value="ECO:0007669"/>
    <property type="project" value="InterPro"/>
</dbReference>
<dbReference type="GO" id="GO:0005886">
    <property type="term" value="C:plasma membrane"/>
    <property type="evidence" value="ECO:0007669"/>
    <property type="project" value="UniProtKB-SubCell"/>
</dbReference>
<reference evidence="10 13" key="2">
    <citation type="submission" date="2022-05" db="EMBL/GenBank/DDBJ databases">
        <title>Genome Sequencing of Bee-Associated Microbes.</title>
        <authorList>
            <person name="Dunlap C."/>
        </authorList>
    </citation>
    <scope>NUCLEOTIDE SEQUENCE [LARGE SCALE GENOMIC DNA]</scope>
    <source>
        <strain evidence="10 13">NRRL B-14613</strain>
    </source>
</reference>
<protein>
    <submittedName>
        <fullName evidence="11">ABC transporter permease</fullName>
    </submittedName>
</protein>
<sequence>MSSLLIAQWFLKRMFANKRTIFLSFILPAVLVSAFLLQLHIVEQSRQAIMYVDHDRSELSAHLLQAVGRDFELIEAVDEAELREHILELKSSSGFVIPPQYGDDLMNGELPAPKLLQLNLSETSVVLQLLLNEQTENTLLLVNSIRSRHPEPEMLNGAIQNALKEQRLYRVHANVTDYELYVSPSLRISMGLFLMFMLLSSMNLVSVMLEDKLNYTMQRTATAPVHGWQISLGQFLGGFFFGTLQIAAVLLLTRLVGIDMGMSLLAQWSLLELFLITSMGMACMLGSIVGSPALFNRVSFGLIVPTCMLGGCYWPIEMMNSEMQKLSYFVPQRWVLDAMDMLASGGSWSAISLHVLVLLLFGFVLMGIGSAVLRPAKRHAL</sequence>
<accession>A0AAP9DTT3</accession>
<keyword evidence="3" id="KW-0813">Transport</keyword>
<evidence type="ECO:0000256" key="8">
    <source>
        <dbReference type="SAM" id="Phobius"/>
    </source>
</evidence>
<evidence type="ECO:0000256" key="7">
    <source>
        <dbReference type="ARBA" id="ARBA00023136"/>
    </source>
</evidence>
<dbReference type="PANTHER" id="PTHR30294:SF45">
    <property type="entry name" value="LINEARMYCIN RESISTANCE PERMEASE PROTEIN LNRN"/>
    <property type="match status" value="1"/>
</dbReference>
<dbReference type="Proteomes" id="UP001209276">
    <property type="component" value="Unassembled WGS sequence"/>
</dbReference>
<evidence type="ECO:0000313" key="11">
    <source>
        <dbReference type="EMBL" id="QDM43564.1"/>
    </source>
</evidence>
<gene>
    <name evidence="11" type="ORF">FLT43_08680</name>
    <name evidence="10" type="ORF">M5W83_03700</name>
</gene>
<keyword evidence="13" id="KW-1185">Reference proteome</keyword>
<evidence type="ECO:0000256" key="1">
    <source>
        <dbReference type="ARBA" id="ARBA00004651"/>
    </source>
</evidence>
<dbReference type="EMBL" id="CP041405">
    <property type="protein sequence ID" value="QDM43564.1"/>
    <property type="molecule type" value="Genomic_DNA"/>
</dbReference>
<reference evidence="11 12" key="1">
    <citation type="submission" date="2019-07" db="EMBL/GenBank/DDBJ databases">
        <title>Paenibacillus thiaminolyticus NRRL B-4156.</title>
        <authorList>
            <person name="Hehnly C."/>
            <person name="Zhang L."/>
        </authorList>
    </citation>
    <scope>NUCLEOTIDE SEQUENCE [LARGE SCALE GENOMIC DNA]</scope>
    <source>
        <strain evidence="11 12">NRRL B-4156</strain>
    </source>
</reference>
<dbReference type="InterPro" id="IPR047817">
    <property type="entry name" value="ABC2_TM_bact-type"/>
</dbReference>
<comment type="subcellular location">
    <subcellularLocation>
        <location evidence="1">Cell membrane</location>
        <topology evidence="1">Multi-pass membrane protein</topology>
    </subcellularLocation>
</comment>
<evidence type="ECO:0000313" key="13">
    <source>
        <dbReference type="Proteomes" id="UP001209276"/>
    </source>
</evidence>
<dbReference type="RefSeq" id="WP_087445256.1">
    <property type="nucleotide sequence ID" value="NZ_CABMNB010000047.1"/>
</dbReference>
<dbReference type="EMBL" id="JAMDMM010000010">
    <property type="protein sequence ID" value="MCY9606263.1"/>
    <property type="molecule type" value="Genomic_DNA"/>
</dbReference>
<keyword evidence="7 8" id="KW-0472">Membrane</keyword>
<keyword evidence="4" id="KW-1003">Cell membrane</keyword>
<evidence type="ECO:0000259" key="9">
    <source>
        <dbReference type="PROSITE" id="PS51012"/>
    </source>
</evidence>
<dbReference type="InterPro" id="IPR013525">
    <property type="entry name" value="ABC2_TM"/>
</dbReference>
<feature type="transmembrane region" description="Helical" evidence="8">
    <location>
        <begin position="21"/>
        <end position="41"/>
    </location>
</feature>
<feature type="transmembrane region" description="Helical" evidence="8">
    <location>
        <begin position="265"/>
        <end position="286"/>
    </location>
</feature>
<feature type="transmembrane region" description="Helical" evidence="8">
    <location>
        <begin position="351"/>
        <end position="373"/>
    </location>
</feature>
<evidence type="ECO:0000313" key="10">
    <source>
        <dbReference type="EMBL" id="MCY9606263.1"/>
    </source>
</evidence>
<evidence type="ECO:0000256" key="5">
    <source>
        <dbReference type="ARBA" id="ARBA00022692"/>
    </source>
</evidence>
<evidence type="ECO:0000256" key="4">
    <source>
        <dbReference type="ARBA" id="ARBA00022475"/>
    </source>
</evidence>
<evidence type="ECO:0000256" key="2">
    <source>
        <dbReference type="ARBA" id="ARBA00007783"/>
    </source>
</evidence>
<evidence type="ECO:0000256" key="6">
    <source>
        <dbReference type="ARBA" id="ARBA00022989"/>
    </source>
</evidence>
<feature type="transmembrane region" description="Helical" evidence="8">
    <location>
        <begin position="298"/>
        <end position="316"/>
    </location>
</feature>
<dbReference type="GeneID" id="76996043"/>
<comment type="similarity">
    <text evidence="2">Belongs to the ABC-2 integral membrane protein family.</text>
</comment>
<dbReference type="AlphaFoldDB" id="A0AAP9DTT3"/>
<dbReference type="PANTHER" id="PTHR30294">
    <property type="entry name" value="MEMBRANE COMPONENT OF ABC TRANSPORTER YHHJ-RELATED"/>
    <property type="match status" value="1"/>
</dbReference>
<name>A0AAP9DTT3_PANTH</name>
<feature type="transmembrane region" description="Helical" evidence="8">
    <location>
        <begin position="230"/>
        <end position="253"/>
    </location>
</feature>
<keyword evidence="6 8" id="KW-1133">Transmembrane helix</keyword>
<proteinExistence type="inferred from homology"/>
<dbReference type="Pfam" id="PF12698">
    <property type="entry name" value="ABC2_membrane_3"/>
    <property type="match status" value="1"/>
</dbReference>
<feature type="transmembrane region" description="Helical" evidence="8">
    <location>
        <begin position="188"/>
        <end position="209"/>
    </location>
</feature>
<dbReference type="Proteomes" id="UP000315377">
    <property type="component" value="Chromosome"/>
</dbReference>